<keyword evidence="1" id="KW-0812">Transmembrane</keyword>
<comment type="caution">
    <text evidence="2">The sequence shown here is derived from an EMBL/GenBank/DDBJ whole genome shotgun (WGS) entry which is preliminary data.</text>
</comment>
<evidence type="ECO:0000313" key="3">
    <source>
        <dbReference type="Proteomes" id="UP000234240"/>
    </source>
</evidence>
<dbReference type="Proteomes" id="UP000234240">
    <property type="component" value="Unassembled WGS sequence"/>
</dbReference>
<evidence type="ECO:0000256" key="1">
    <source>
        <dbReference type="SAM" id="Phobius"/>
    </source>
</evidence>
<organism evidence="2 3">
    <name type="scientific">Chimaeribacter californicus</name>
    <dbReference type="NCBI Taxonomy" id="2060067"/>
    <lineage>
        <taxon>Bacteria</taxon>
        <taxon>Pseudomonadati</taxon>
        <taxon>Pseudomonadota</taxon>
        <taxon>Gammaproteobacteria</taxon>
        <taxon>Enterobacterales</taxon>
        <taxon>Yersiniaceae</taxon>
        <taxon>Chimaeribacter</taxon>
    </lineage>
</organism>
<dbReference type="InterPro" id="IPR019713">
    <property type="entry name" value="Memb_YlaC"/>
</dbReference>
<dbReference type="AlphaFoldDB" id="A0A2N5EFS5"/>
<keyword evidence="3" id="KW-1185">Reference proteome</keyword>
<dbReference type="EMBL" id="PJZF01000001">
    <property type="protein sequence ID" value="PLR41407.1"/>
    <property type="molecule type" value="Genomic_DNA"/>
</dbReference>
<evidence type="ECO:0008006" key="4">
    <source>
        <dbReference type="Google" id="ProtNLM"/>
    </source>
</evidence>
<proteinExistence type="predicted"/>
<feature type="transmembrane region" description="Helical" evidence="1">
    <location>
        <begin position="36"/>
        <end position="54"/>
    </location>
</feature>
<feature type="transmembrane region" description="Helical" evidence="1">
    <location>
        <begin position="60"/>
        <end position="80"/>
    </location>
</feature>
<evidence type="ECO:0000313" key="2">
    <source>
        <dbReference type="EMBL" id="PLR41407.1"/>
    </source>
</evidence>
<dbReference type="OrthoDB" id="6504054at2"/>
<sequence length="171" mass="19728">MDAIKTILVREIQQINQQERRDGKARFNTEFFTKHPWLCLAMLAGYLAVGIVMYCSPYMGLGWFAGFTAFLVLVSGGLLMDIKPVYRYEDIGVLDLRVCYNGEWYFSREVPVNAVEEILAHPQVDNRIKARMQEIIRHKGNIDFYDIYDLARKQARQPAPLAHAGRQHPAH</sequence>
<name>A0A2N5EFS5_9GAMM</name>
<dbReference type="Pfam" id="PF10777">
    <property type="entry name" value="YlaC"/>
    <property type="match status" value="1"/>
</dbReference>
<gene>
    <name evidence="2" type="ORF">CYR55_00800</name>
</gene>
<dbReference type="RefSeq" id="WP_101814272.1">
    <property type="nucleotide sequence ID" value="NZ_PJZF01000001.1"/>
</dbReference>
<keyword evidence="1" id="KW-0472">Membrane</keyword>
<reference evidence="2 3" key="1">
    <citation type="submission" date="2017-12" db="EMBL/GenBank/DDBJ databases">
        <title>Characterization of six clinical isolates of Enterochimera gen. nov., a novel genus of the Yersiniaciae family and the three species Enterochimera arupensis sp. nov., Enterochimera coloradensis sp. nov, and Enterochimera californica sp. nov.</title>
        <authorList>
            <person name="Rossi A."/>
            <person name="Fisher M."/>
        </authorList>
    </citation>
    <scope>NUCLEOTIDE SEQUENCE [LARGE SCALE GENOMIC DNA]</scope>
    <source>
        <strain evidence="3">2015-Iso6</strain>
    </source>
</reference>
<accession>A0A2N5EFS5</accession>
<keyword evidence="1" id="KW-1133">Transmembrane helix</keyword>
<protein>
    <recommendedName>
        <fullName evidence="4">Inner membrane protein YlaC</fullName>
    </recommendedName>
</protein>